<dbReference type="EC" id="2.3.1.20" evidence="4"/>
<feature type="transmembrane region" description="Helical" evidence="11">
    <location>
        <begin position="279"/>
        <end position="298"/>
    </location>
</feature>
<keyword evidence="7" id="KW-0843">Virulence</keyword>
<evidence type="ECO:0000256" key="5">
    <source>
        <dbReference type="ARBA" id="ARBA00022679"/>
    </source>
</evidence>
<dbReference type="InterPro" id="IPR029045">
    <property type="entry name" value="ClpP/crotonase-like_dom_sf"/>
</dbReference>
<dbReference type="Pfam" id="PF00378">
    <property type="entry name" value="ECH_1"/>
    <property type="match status" value="1"/>
</dbReference>
<feature type="transmembrane region" description="Helical" evidence="11">
    <location>
        <begin position="162"/>
        <end position="188"/>
    </location>
</feature>
<evidence type="ECO:0000256" key="4">
    <source>
        <dbReference type="ARBA" id="ARBA00013244"/>
    </source>
</evidence>
<keyword evidence="11" id="KW-0812">Transmembrane</keyword>
<dbReference type="Proteomes" id="UP000433883">
    <property type="component" value="Unassembled WGS sequence"/>
</dbReference>
<keyword evidence="6" id="KW-0256">Endoplasmic reticulum</keyword>
<keyword evidence="11" id="KW-0472">Membrane</keyword>
<evidence type="ECO:0000256" key="3">
    <source>
        <dbReference type="ARBA" id="ARBA00005189"/>
    </source>
</evidence>
<comment type="pathway">
    <text evidence="2">Mycotoxin biosynthesis.</text>
</comment>
<evidence type="ECO:0000256" key="6">
    <source>
        <dbReference type="ARBA" id="ARBA00022824"/>
    </source>
</evidence>
<dbReference type="GO" id="GO:0005789">
    <property type="term" value="C:endoplasmic reticulum membrane"/>
    <property type="evidence" value="ECO:0007669"/>
    <property type="project" value="UniProtKB-SubCell"/>
</dbReference>
<reference evidence="12 13" key="1">
    <citation type="submission" date="2019-11" db="EMBL/GenBank/DDBJ databases">
        <title>Venturia inaequalis Genome Resource.</title>
        <authorList>
            <person name="Lichtner F.J."/>
        </authorList>
    </citation>
    <scope>NUCLEOTIDE SEQUENCE [LARGE SCALE GENOMIC DNA]</scope>
    <source>
        <strain evidence="12">Bline_iso_100314</strain>
    </source>
</reference>
<evidence type="ECO:0000313" key="12">
    <source>
        <dbReference type="EMBL" id="KAE9978204.1"/>
    </source>
</evidence>
<dbReference type="GO" id="GO:0019432">
    <property type="term" value="P:triglyceride biosynthetic process"/>
    <property type="evidence" value="ECO:0007669"/>
    <property type="project" value="TreeGrafter"/>
</dbReference>
<dbReference type="EMBL" id="WNWQ01000116">
    <property type="protein sequence ID" value="KAE9978204.1"/>
    <property type="molecule type" value="Genomic_DNA"/>
</dbReference>
<feature type="region of interest" description="Disordered" evidence="10">
    <location>
        <begin position="1"/>
        <end position="20"/>
    </location>
</feature>
<feature type="transmembrane region" description="Helical" evidence="11">
    <location>
        <begin position="326"/>
        <end position="347"/>
    </location>
</feature>
<sequence>MAHKVDQPVHDYNMNSDRPRADNATAKRIFVPRKYNHLFAIHSKSRASCLTSQDAAETPSFVGFRNLMVLMLVFSNLRLMIENLRKYGVLICIRCHDYRRQDIISGSILYLLIPCHLFVAYVIELAAGKQAKGAVARRKRTEELDEAKAIGQKQIHDFKLGWYLIAIAHAINATLNLAITTFTVYYYIHHPGIGTLCELHAIIVWLKTCSYALTNRDLRLAYLYPDASDPLPELYQSCPYPQNISLQNISYFWWTPTLVYQPVYPRTNKIRWTFVFKRIAEVVGLSIVIWIASAQYAVPLLQNSLDHMAALDLVSIAERVMKLSTISMFCWLAGFFVLFQSSLNALAEIMRFGDREFYSDWWNHKMADQLVTKPPPTPTYLLSYPAPHVLLITINRAKRMNSLPYDPHWEAETLMQWFDNEASLVVAVVTGAGEKAFCAGQDLIEQGEIQAALRSATPPSGKWGKRQMMTHPPSGFMGISRRAGKKPVVAAVNGFALGGGFEIVLGCDMVIASPRATFGLPEAKRGLYAAAGGLSRLVRIVGLPIASEIAMTGRTLTAAEALKYNVINRVSKTHESCVDEAVALAASIGELSPDAVIITRSGLKESLEVGSVERASQLTAEKFGRKLLEGENMGIGLAAFAQKKKPVWVPSKL</sequence>
<dbReference type="PANTHER" id="PTHR10408:SF7">
    <property type="entry name" value="DIACYLGLYCEROL O-ACYLTRANSFERASE 1"/>
    <property type="match status" value="1"/>
</dbReference>
<dbReference type="InterPro" id="IPR001753">
    <property type="entry name" value="Enoyl-CoA_hydra/iso"/>
</dbReference>
<dbReference type="PANTHER" id="PTHR10408">
    <property type="entry name" value="STEROL O-ACYLTRANSFERASE"/>
    <property type="match status" value="1"/>
</dbReference>
<keyword evidence="5" id="KW-0808">Transferase</keyword>
<name>A0A8H3YY82_VENIN</name>
<dbReference type="SUPFAM" id="SSF52096">
    <property type="entry name" value="ClpP/crotonase"/>
    <property type="match status" value="1"/>
</dbReference>
<evidence type="ECO:0000313" key="13">
    <source>
        <dbReference type="Proteomes" id="UP000433883"/>
    </source>
</evidence>
<dbReference type="CDD" id="cd06558">
    <property type="entry name" value="crotonase-like"/>
    <property type="match status" value="1"/>
</dbReference>
<keyword evidence="11" id="KW-1133">Transmembrane helix</keyword>
<dbReference type="InterPro" id="IPR014371">
    <property type="entry name" value="Oat_ACAT_DAG_ARE"/>
</dbReference>
<dbReference type="PROSITE" id="PS00166">
    <property type="entry name" value="ENOYL_COA_HYDRATASE"/>
    <property type="match status" value="1"/>
</dbReference>
<comment type="caution">
    <text evidence="12">The sequence shown here is derived from an EMBL/GenBank/DDBJ whole genome shotgun (WGS) entry which is preliminary data.</text>
</comment>
<organism evidence="12 13">
    <name type="scientific">Venturia inaequalis</name>
    <name type="common">Apple scab fungus</name>
    <dbReference type="NCBI Taxonomy" id="5025"/>
    <lineage>
        <taxon>Eukaryota</taxon>
        <taxon>Fungi</taxon>
        <taxon>Dikarya</taxon>
        <taxon>Ascomycota</taxon>
        <taxon>Pezizomycotina</taxon>
        <taxon>Dothideomycetes</taxon>
        <taxon>Pleosporomycetidae</taxon>
        <taxon>Venturiales</taxon>
        <taxon>Venturiaceae</taxon>
        <taxon>Venturia</taxon>
    </lineage>
</organism>
<feature type="transmembrane region" description="Helical" evidence="11">
    <location>
        <begin position="102"/>
        <end position="123"/>
    </location>
</feature>
<evidence type="ECO:0000256" key="1">
    <source>
        <dbReference type="ARBA" id="ARBA00004477"/>
    </source>
</evidence>
<dbReference type="GO" id="GO:0004144">
    <property type="term" value="F:diacylglycerol O-acyltransferase activity"/>
    <property type="evidence" value="ECO:0007669"/>
    <property type="project" value="UniProtKB-EC"/>
</dbReference>
<evidence type="ECO:0000256" key="9">
    <source>
        <dbReference type="RuleBase" id="RU003707"/>
    </source>
</evidence>
<protein>
    <recommendedName>
        <fullName evidence="4">diacylglycerol O-acyltransferase</fullName>
        <ecNumber evidence="4">2.3.1.20</ecNumber>
    </recommendedName>
</protein>
<dbReference type="AlphaFoldDB" id="A0A8H3YY82"/>
<comment type="subcellular location">
    <subcellularLocation>
        <location evidence="1">Endoplasmic reticulum membrane</location>
        <topology evidence="1">Multi-pass membrane protein</topology>
    </subcellularLocation>
</comment>
<accession>A0A8H3YY82</accession>
<comment type="pathway">
    <text evidence="3">Lipid metabolism.</text>
</comment>
<evidence type="ECO:0000256" key="11">
    <source>
        <dbReference type="SAM" id="Phobius"/>
    </source>
</evidence>
<evidence type="ECO:0000256" key="8">
    <source>
        <dbReference type="ARBA" id="ARBA00023315"/>
    </source>
</evidence>
<evidence type="ECO:0000256" key="10">
    <source>
        <dbReference type="SAM" id="MobiDB-lite"/>
    </source>
</evidence>
<gene>
    <name evidence="12" type="ORF">BLS_000796</name>
</gene>
<comment type="similarity">
    <text evidence="9">Belongs to the enoyl-CoA hydratase/isomerase family.</text>
</comment>
<dbReference type="InterPro" id="IPR018376">
    <property type="entry name" value="Enoyl-CoA_hyd/isom_CS"/>
</dbReference>
<proteinExistence type="inferred from homology"/>
<evidence type="ECO:0000256" key="7">
    <source>
        <dbReference type="ARBA" id="ARBA00023026"/>
    </source>
</evidence>
<evidence type="ECO:0000256" key="2">
    <source>
        <dbReference type="ARBA" id="ARBA00004685"/>
    </source>
</evidence>
<keyword evidence="8" id="KW-0012">Acyltransferase</keyword>
<dbReference type="Gene3D" id="3.90.226.10">
    <property type="entry name" value="2-enoyl-CoA Hydratase, Chain A, domain 1"/>
    <property type="match status" value="1"/>
</dbReference>